<organism evidence="10 11">
    <name type="scientific">Desulfofervidus auxilii</name>
    <dbReference type="NCBI Taxonomy" id="1621989"/>
    <lineage>
        <taxon>Bacteria</taxon>
        <taxon>Pseudomonadati</taxon>
        <taxon>Thermodesulfobacteriota</taxon>
        <taxon>Candidatus Desulfofervidia</taxon>
        <taxon>Candidatus Desulfofervidales</taxon>
        <taxon>Candidatus Desulfofervidaceae</taxon>
        <taxon>Candidatus Desulfofervidus</taxon>
    </lineage>
</organism>
<evidence type="ECO:0000256" key="8">
    <source>
        <dbReference type="ARBA" id="ARBA00049934"/>
    </source>
</evidence>
<keyword evidence="6" id="KW-0408">Iron</keyword>
<name>A0A7U4TIR3_DESA2</name>
<keyword evidence="5" id="KW-0560">Oxidoreductase</keyword>
<dbReference type="Pfam" id="PF02730">
    <property type="entry name" value="AFOR_N"/>
    <property type="match status" value="1"/>
</dbReference>
<dbReference type="GO" id="GO:0009055">
    <property type="term" value="F:electron transfer activity"/>
    <property type="evidence" value="ECO:0007669"/>
    <property type="project" value="InterPro"/>
</dbReference>
<dbReference type="SUPFAM" id="SSF56228">
    <property type="entry name" value="Aldehyde ferredoxin oxidoreductase, N-terminal domain"/>
    <property type="match status" value="1"/>
</dbReference>
<dbReference type="GO" id="GO:0016625">
    <property type="term" value="F:oxidoreductase activity, acting on the aldehyde or oxo group of donors, iron-sulfur protein as acceptor"/>
    <property type="evidence" value="ECO:0007669"/>
    <property type="project" value="InterPro"/>
</dbReference>
<protein>
    <submittedName>
        <fullName evidence="10">Aldehyde ferredoxin oxidoreductase</fullName>
    </submittedName>
</protein>
<evidence type="ECO:0000256" key="6">
    <source>
        <dbReference type="ARBA" id="ARBA00023004"/>
    </source>
</evidence>
<gene>
    <name evidence="10" type="ORF">HS1_002482</name>
</gene>
<dbReference type="AlphaFoldDB" id="A0A7U4TIR3"/>
<dbReference type="InterPro" id="IPR036021">
    <property type="entry name" value="Tungsten_al_ferr_oxy-like_C"/>
</dbReference>
<keyword evidence="11" id="KW-1185">Reference proteome</keyword>
<dbReference type="PANTHER" id="PTHR30038">
    <property type="entry name" value="ALDEHYDE FERREDOXIN OXIDOREDUCTASE"/>
    <property type="match status" value="1"/>
</dbReference>
<evidence type="ECO:0000256" key="4">
    <source>
        <dbReference type="ARBA" id="ARBA00022723"/>
    </source>
</evidence>
<dbReference type="Gene3D" id="1.10.599.10">
    <property type="entry name" value="Aldehyde Ferredoxin Oxidoreductase Protein, subunit A, domain 3"/>
    <property type="match status" value="1"/>
</dbReference>
<dbReference type="OrthoDB" id="9763894at2"/>
<dbReference type="InterPro" id="IPR051919">
    <property type="entry name" value="W-dependent_AOR"/>
</dbReference>
<dbReference type="GO" id="GO:0046872">
    <property type="term" value="F:metal ion binding"/>
    <property type="evidence" value="ECO:0007669"/>
    <property type="project" value="UniProtKB-KW"/>
</dbReference>
<dbReference type="SMART" id="SM00790">
    <property type="entry name" value="AFOR_N"/>
    <property type="match status" value="1"/>
</dbReference>
<comment type="cofactor">
    <cofactor evidence="8">
        <name>tungstopterin</name>
        <dbReference type="ChEBI" id="CHEBI:30402"/>
    </cofactor>
</comment>
<comment type="similarity">
    <text evidence="2">Belongs to the AOR/FOR family.</text>
</comment>
<reference evidence="10 11" key="1">
    <citation type="submission" date="2015-10" db="EMBL/GenBank/DDBJ databases">
        <title>Candidatus Desulfofervidus auxilii, a hydrogenotrophic sulfate-reducing bacterium involved in the thermophilic anaerobic oxidation of methane.</title>
        <authorList>
            <person name="Krukenberg V."/>
            <person name="Richter M."/>
            <person name="Wegener G."/>
        </authorList>
    </citation>
    <scope>NUCLEOTIDE SEQUENCE [LARGE SCALE GENOMIC DNA]</scope>
    <source>
        <strain evidence="10 11">HS1</strain>
    </source>
</reference>
<dbReference type="InterPro" id="IPR036503">
    <property type="entry name" value="Ald_Fedxn_OxRdtase_N_sf"/>
</dbReference>
<accession>A0A7U4TIR3</accession>
<keyword evidence="3" id="KW-0004">4Fe-4S</keyword>
<keyword evidence="7" id="KW-0411">Iron-sulfur</keyword>
<dbReference type="EMBL" id="CP013015">
    <property type="protein sequence ID" value="AMM42264.1"/>
    <property type="molecule type" value="Genomic_DNA"/>
</dbReference>
<dbReference type="RefSeq" id="WP_066066178.1">
    <property type="nucleotide sequence ID" value="NZ_CP013015.1"/>
</dbReference>
<evidence type="ECO:0000313" key="11">
    <source>
        <dbReference type="Proteomes" id="UP000070560"/>
    </source>
</evidence>
<dbReference type="Gene3D" id="3.60.9.10">
    <property type="entry name" value="Aldehyde ferredoxin oxidoreductase, N-terminal domain"/>
    <property type="match status" value="1"/>
</dbReference>
<dbReference type="InterPro" id="IPR001203">
    <property type="entry name" value="OxRdtase_Ald_Fedxn_C"/>
</dbReference>
<evidence type="ECO:0000259" key="9">
    <source>
        <dbReference type="SMART" id="SM00790"/>
    </source>
</evidence>
<comment type="cofactor">
    <cofactor evidence="1">
        <name>[4Fe-4S] cluster</name>
        <dbReference type="ChEBI" id="CHEBI:49883"/>
    </cofactor>
</comment>
<feature type="domain" description="Aldehyde ferredoxin oxidoreductase N-terminal" evidence="9">
    <location>
        <begin position="4"/>
        <end position="211"/>
    </location>
</feature>
<evidence type="ECO:0000256" key="7">
    <source>
        <dbReference type="ARBA" id="ARBA00023014"/>
    </source>
</evidence>
<dbReference type="Gene3D" id="1.10.569.10">
    <property type="entry name" value="Aldehyde Ferredoxin Oxidoreductase Protein, subunit A, domain 2"/>
    <property type="match status" value="1"/>
</dbReference>
<evidence type="ECO:0000256" key="3">
    <source>
        <dbReference type="ARBA" id="ARBA00022485"/>
    </source>
</evidence>
<dbReference type="SUPFAM" id="SSF48310">
    <property type="entry name" value="Aldehyde ferredoxin oxidoreductase, C-terminal domains"/>
    <property type="match status" value="1"/>
</dbReference>
<dbReference type="InterPro" id="IPR013983">
    <property type="entry name" value="Ald_Fedxn_OxRdtase_N"/>
</dbReference>
<evidence type="ECO:0000313" key="10">
    <source>
        <dbReference type="EMBL" id="AMM42264.1"/>
    </source>
</evidence>
<proteinExistence type="inferred from homology"/>
<dbReference type="InterPro" id="IPR013985">
    <property type="entry name" value="Ald_Fedxn_OxRdtase_dom3"/>
</dbReference>
<dbReference type="InterPro" id="IPR013984">
    <property type="entry name" value="Ald_Fedxn_OxRdtase_dom2"/>
</dbReference>
<evidence type="ECO:0000256" key="5">
    <source>
        <dbReference type="ARBA" id="ARBA00023002"/>
    </source>
</evidence>
<dbReference type="Pfam" id="PF01314">
    <property type="entry name" value="AFOR_C"/>
    <property type="match status" value="1"/>
</dbReference>
<dbReference type="PANTHER" id="PTHR30038:SF0">
    <property type="entry name" value="TUNGSTEN-CONTAINING ALDEHYDE FERREDOXIN OXIDOREDUCTASE"/>
    <property type="match status" value="1"/>
</dbReference>
<dbReference type="Proteomes" id="UP000070560">
    <property type="component" value="Chromosome"/>
</dbReference>
<dbReference type="GO" id="GO:0051539">
    <property type="term" value="F:4 iron, 4 sulfur cluster binding"/>
    <property type="evidence" value="ECO:0007669"/>
    <property type="project" value="UniProtKB-KW"/>
</dbReference>
<evidence type="ECO:0000256" key="2">
    <source>
        <dbReference type="ARBA" id="ARBA00011032"/>
    </source>
</evidence>
<dbReference type="KEGG" id="daw:HS1_002482"/>
<sequence>MEVWKGQFARIDLTHKSFKIDTLPESLLKVYLGGRGLGVKLYFDEVNPEIDPLDEDNKIVIAAGALCGTGASGASMASVVTKSPLTNTICCGRIRGYFGTELKFAGFDAVIIEGKAEHPVIIFISHQRISIKPALEYGQQVTSKTEKMIKEELNDRWKALESFILSVGPAGENKANLATLVSDGLLLDGGAGIGAIFGAKNLKAIVISGSQDVTVNQGEKCLQSILTLKNKFNTSPYTKEYLPNIGNGFLLDICLDKKALPANNFKSSAQKIPNLDGDGIKNFTQRRRACFSCPIGCIRFSLEKQRMLYLDYESMAGFGYLCGIKTIDKIAELRYLCTELGLDVLNTASTIACAMELSEEGILKDVSLSFGSEDIEKIIKQIGKNKGFGAEIAKGGAHLAKALNRPDRFMGVKNSAIPPFEPRKLWGFGLHLATSNSGAYHLNGFTIIEELLGIHQVVEPFKYQDKPALVKQIQDTMAVLDALGYCVYILLALKLNNILPFYKFCFNTEVNIQELLNLGERIWNLERIFNIKAGIDYNDDVLPKRFTQEALEGNVCPLDQMLPVYYQERGWDKWGKPKEEILNRLGLKDAKDKDRP</sequence>
<evidence type="ECO:0000256" key="1">
    <source>
        <dbReference type="ARBA" id="ARBA00001966"/>
    </source>
</evidence>
<keyword evidence="4" id="KW-0479">Metal-binding</keyword>